<gene>
    <name evidence="8" type="ORF">CJ030_MR3G014724</name>
</gene>
<dbReference type="InterPro" id="IPR016024">
    <property type="entry name" value="ARM-type_fold"/>
</dbReference>
<evidence type="ECO:0000313" key="8">
    <source>
        <dbReference type="EMBL" id="KAB1217866.1"/>
    </source>
</evidence>
<dbReference type="Pfam" id="PF14796">
    <property type="entry name" value="AP3B1_C"/>
    <property type="match status" value="1"/>
</dbReference>
<keyword evidence="4" id="KW-0653">Protein transport</keyword>
<comment type="subcellular location">
    <subcellularLocation>
        <location evidence="1">Endomembrane system</location>
    </subcellularLocation>
</comment>
<evidence type="ECO:0000259" key="7">
    <source>
        <dbReference type="SMART" id="SM01355"/>
    </source>
</evidence>
<reference evidence="8 9" key="1">
    <citation type="journal article" date="2019" name="Plant Biotechnol. J.">
        <title>The red bayberry genome and genetic basis of sex determination.</title>
        <authorList>
            <person name="Jia H.M."/>
            <person name="Jia H.J."/>
            <person name="Cai Q.L."/>
            <person name="Wang Y."/>
            <person name="Zhao H.B."/>
            <person name="Yang W.F."/>
            <person name="Wang G.Y."/>
            <person name="Li Y.H."/>
            <person name="Zhan D.L."/>
            <person name="Shen Y.T."/>
            <person name="Niu Q.F."/>
            <person name="Chang L."/>
            <person name="Qiu J."/>
            <person name="Zhao L."/>
            <person name="Xie H.B."/>
            <person name="Fu W.Y."/>
            <person name="Jin J."/>
            <person name="Li X.W."/>
            <person name="Jiao Y."/>
            <person name="Zhou C.C."/>
            <person name="Tu T."/>
            <person name="Chai C.Y."/>
            <person name="Gao J.L."/>
            <person name="Fan L.J."/>
            <person name="van de Weg E."/>
            <person name="Wang J.Y."/>
            <person name="Gao Z.S."/>
        </authorList>
    </citation>
    <scope>NUCLEOTIDE SEQUENCE [LARGE SCALE GENOMIC DNA]</scope>
    <source>
        <tissue evidence="8">Leaves</tissue>
    </source>
</reference>
<dbReference type="InterPro" id="IPR002553">
    <property type="entry name" value="Clathrin/coatomer_adapt-like_N"/>
</dbReference>
<dbReference type="GO" id="GO:0016192">
    <property type="term" value="P:vesicle-mediated transport"/>
    <property type="evidence" value="ECO:0007669"/>
    <property type="project" value="InterPro"/>
</dbReference>
<feature type="domain" description="AP-3 complex subunit beta C-terminal" evidence="7">
    <location>
        <begin position="824"/>
        <end position="978"/>
    </location>
</feature>
<dbReference type="InterPro" id="IPR011989">
    <property type="entry name" value="ARM-like"/>
</dbReference>
<feature type="region of interest" description="Disordered" evidence="6">
    <location>
        <begin position="739"/>
        <end position="800"/>
    </location>
</feature>
<evidence type="ECO:0000256" key="5">
    <source>
        <dbReference type="ARBA" id="ARBA00023136"/>
    </source>
</evidence>
<comment type="similarity">
    <text evidence="2">Belongs to the adaptor complexes large subunit family.</text>
</comment>
<evidence type="ECO:0000256" key="1">
    <source>
        <dbReference type="ARBA" id="ARBA00004308"/>
    </source>
</evidence>
<dbReference type="PIRSF" id="PIRSF037096">
    <property type="entry name" value="AP3_complex_beta"/>
    <property type="match status" value="1"/>
</dbReference>
<dbReference type="InterPro" id="IPR029390">
    <property type="entry name" value="AP3B_C"/>
</dbReference>
<proteinExistence type="inferred from homology"/>
<dbReference type="AlphaFoldDB" id="A0A6A1W0L8"/>
<dbReference type="InterPro" id="IPR026739">
    <property type="entry name" value="AP_beta"/>
</dbReference>
<dbReference type="GO" id="GO:0030123">
    <property type="term" value="C:AP-3 adaptor complex"/>
    <property type="evidence" value="ECO:0007669"/>
    <property type="project" value="InterPro"/>
</dbReference>
<sequence>MFPQFGATADTLSKASTLVFRIGTDAHLYDDPEDVNIAPLLDSKFDSEKCEALKRLLALIAQGFDVSNFFPQVVKNVASQSLEVKKLVYLYLLHYAEKRPNEALLSINCFQKDLGDPNPYIRGWALRTMAGIRLHVIAPLVLVAAGKCARDPSVYVRKCAANALPKLYDLHLEEHTSSIEEIVGILLNDHSPGVLGAAAAAFASVCPNNFSLIGKSYQRLCEILPDVEEWGQIVLIGILLRFVIARHGLVRESIMFGLHFAESYNSEKDGLAGKISVKEDTGYVSGNDDLGLDGDMTGNNDLELASMVSRCYIEGPDEYLSRLSYPNRGPSVASGVQFTSGRSNNDVKILLQCTSPLLWSNNSAVVLAAAGVHWIMAPREDVKRIVKPLLFVLRSSAASKYVVLCNIQVFAKAMSSLFAQYFEDFFVCSSDSYPIKALKLEILSSIAIDSSVSFIFKEFQDYIRDPDRRFAADTVAAIGLCAQRLPKMAKSCMEGLLTLTRQEVLSSDFVSVEGEADVLIQAIISIKSVIKQDPLSHEKVIIQLIRSLDSIKVPAARAMIIWMVGEYSSLGDTIPRMLTTVLKYIAWHFTSEALETKLQILNSIVKVLLYARGDESWSLKEVLNYVLELAVCDLNYDVRDRARFLKKILSCSSDPQGLKEETNTLPQNKELSLVLAECIFRGQTTPVSAVSMSYRFYLPGSLSQIVLHAAPGYEPLPKPRSFLCDDLGLSNMHHGTNALERSRSSESYNTDDPDSLSGSLNEESASAYSSQRSITGSNVSGGSDDTGSANEGDDSADPLIQISDVGNASNLSQSGSADLGELISKRGLESWLNDQPGVSGMSTSEQSQIYRSSARISIGDIGCRVKPKSYTLLDPTNGNGLKVDYTFSSEVSTISQHLVCVEVFFENCSSEPMADIFLVDDESSRGLNSADQMLVTPDSSLISHTEVPIIVSVEAISSLEPGQTAKRIIQVRFHHHLLPLKLALFCNDKKLPVKLRPDIGYFVKPLPMDIETFTEKESRLPGMFEYVRRSPFDVRLRNYERNTEICGVGVCAREREREDKLRKDNEMSNDAYRVPSSMGSVQLPFSVQKWSSNISLATLCRFTDHIGELNKGKVENLVMKDNFLVICECLALKMLGNANLFLVSVDMPVAANLGDASGLCLRFSSEILSSSIPCLITITVEGKCYDPLNLSIKVNCAETVFGLNLLNRVVNILAESSPSLL</sequence>
<comment type="caution">
    <text evidence="8">The sequence shown here is derived from an EMBL/GenBank/DDBJ whole genome shotgun (WGS) entry which is preliminary data.</text>
</comment>
<dbReference type="SMART" id="SM01355">
    <property type="entry name" value="AP3B1_C"/>
    <property type="match status" value="1"/>
</dbReference>
<dbReference type="Pfam" id="PF01602">
    <property type="entry name" value="Adaptin_N"/>
    <property type="match status" value="1"/>
</dbReference>
<evidence type="ECO:0000256" key="4">
    <source>
        <dbReference type="ARBA" id="ARBA00022927"/>
    </source>
</evidence>
<dbReference type="OrthoDB" id="10254310at2759"/>
<keyword evidence="9" id="KW-1185">Reference proteome</keyword>
<keyword evidence="3" id="KW-0813">Transport</keyword>
<keyword evidence="5" id="KW-0472">Membrane</keyword>
<dbReference type="Gene3D" id="1.25.10.10">
    <property type="entry name" value="Leucine-rich Repeat Variant"/>
    <property type="match status" value="1"/>
</dbReference>
<evidence type="ECO:0000313" key="9">
    <source>
        <dbReference type="Proteomes" id="UP000516437"/>
    </source>
</evidence>
<evidence type="ECO:0000256" key="2">
    <source>
        <dbReference type="ARBA" id="ARBA00006613"/>
    </source>
</evidence>
<accession>A0A6A1W0L8</accession>
<dbReference type="EMBL" id="RXIC02000021">
    <property type="protein sequence ID" value="KAB1217866.1"/>
    <property type="molecule type" value="Genomic_DNA"/>
</dbReference>
<dbReference type="PANTHER" id="PTHR11134">
    <property type="entry name" value="ADAPTOR COMPLEX SUBUNIT BETA FAMILY MEMBER"/>
    <property type="match status" value="1"/>
</dbReference>
<dbReference type="GO" id="GO:0012505">
    <property type="term" value="C:endomembrane system"/>
    <property type="evidence" value="ECO:0007669"/>
    <property type="project" value="UniProtKB-SubCell"/>
</dbReference>
<dbReference type="Proteomes" id="UP000516437">
    <property type="component" value="Chromosome 3"/>
</dbReference>
<organism evidence="8 9">
    <name type="scientific">Morella rubra</name>
    <name type="common">Chinese bayberry</name>
    <dbReference type="NCBI Taxonomy" id="262757"/>
    <lineage>
        <taxon>Eukaryota</taxon>
        <taxon>Viridiplantae</taxon>
        <taxon>Streptophyta</taxon>
        <taxon>Embryophyta</taxon>
        <taxon>Tracheophyta</taxon>
        <taxon>Spermatophyta</taxon>
        <taxon>Magnoliopsida</taxon>
        <taxon>eudicotyledons</taxon>
        <taxon>Gunneridae</taxon>
        <taxon>Pentapetalae</taxon>
        <taxon>rosids</taxon>
        <taxon>fabids</taxon>
        <taxon>Fagales</taxon>
        <taxon>Myricaceae</taxon>
        <taxon>Morella</taxon>
    </lineage>
</organism>
<protein>
    <submittedName>
        <fullName evidence="8">AP3-complex subunit beta-A</fullName>
    </submittedName>
</protein>
<dbReference type="InterPro" id="IPR026740">
    <property type="entry name" value="AP3_beta"/>
</dbReference>
<dbReference type="GO" id="GO:0006886">
    <property type="term" value="P:intracellular protein transport"/>
    <property type="evidence" value="ECO:0007669"/>
    <property type="project" value="InterPro"/>
</dbReference>
<evidence type="ECO:0000256" key="6">
    <source>
        <dbReference type="SAM" id="MobiDB-lite"/>
    </source>
</evidence>
<feature type="compositionally biased region" description="Polar residues" evidence="6">
    <location>
        <begin position="755"/>
        <end position="789"/>
    </location>
</feature>
<evidence type="ECO:0000256" key="3">
    <source>
        <dbReference type="ARBA" id="ARBA00022448"/>
    </source>
</evidence>
<dbReference type="SUPFAM" id="SSF48371">
    <property type="entry name" value="ARM repeat"/>
    <property type="match status" value="1"/>
</dbReference>
<name>A0A6A1W0L8_9ROSI</name>